<evidence type="ECO:0000313" key="2">
    <source>
        <dbReference type="Proteomes" id="UP001054945"/>
    </source>
</evidence>
<protein>
    <submittedName>
        <fullName evidence="1">Uncharacterized protein</fullName>
    </submittedName>
</protein>
<accession>A0AAV4WTE0</accession>
<dbReference type="EMBL" id="BPLR01016686">
    <property type="protein sequence ID" value="GIY85751.1"/>
    <property type="molecule type" value="Genomic_DNA"/>
</dbReference>
<proteinExistence type="predicted"/>
<organism evidence="1 2">
    <name type="scientific">Caerostris extrusa</name>
    <name type="common">Bark spider</name>
    <name type="synonym">Caerostris bankana</name>
    <dbReference type="NCBI Taxonomy" id="172846"/>
    <lineage>
        <taxon>Eukaryota</taxon>
        <taxon>Metazoa</taxon>
        <taxon>Ecdysozoa</taxon>
        <taxon>Arthropoda</taxon>
        <taxon>Chelicerata</taxon>
        <taxon>Arachnida</taxon>
        <taxon>Araneae</taxon>
        <taxon>Araneomorphae</taxon>
        <taxon>Entelegynae</taxon>
        <taxon>Araneoidea</taxon>
        <taxon>Araneidae</taxon>
        <taxon>Caerostris</taxon>
    </lineage>
</organism>
<gene>
    <name evidence="1" type="ORF">CEXT_85231</name>
</gene>
<sequence length="84" mass="9445">MQFDDKQTSEVGLLNLDTTISQYDRGGCQSNYPSLQLFLTLSPIPPVKFFIGFPYSPSIDDGVKTEIDWRSLLSGKSVPRRVMT</sequence>
<name>A0AAV4WTE0_CAEEX</name>
<keyword evidence="2" id="KW-1185">Reference proteome</keyword>
<comment type="caution">
    <text evidence="1">The sequence shown here is derived from an EMBL/GenBank/DDBJ whole genome shotgun (WGS) entry which is preliminary data.</text>
</comment>
<dbReference type="AlphaFoldDB" id="A0AAV4WTE0"/>
<evidence type="ECO:0000313" key="1">
    <source>
        <dbReference type="EMBL" id="GIY85751.1"/>
    </source>
</evidence>
<reference evidence="1 2" key="1">
    <citation type="submission" date="2021-06" db="EMBL/GenBank/DDBJ databases">
        <title>Caerostris extrusa draft genome.</title>
        <authorList>
            <person name="Kono N."/>
            <person name="Arakawa K."/>
        </authorList>
    </citation>
    <scope>NUCLEOTIDE SEQUENCE [LARGE SCALE GENOMIC DNA]</scope>
</reference>
<dbReference type="Proteomes" id="UP001054945">
    <property type="component" value="Unassembled WGS sequence"/>
</dbReference>